<name>A0A6N4DBD6_9GAMM</name>
<keyword evidence="1" id="KW-0597">Phosphoprotein</keyword>
<sequence>RLLTDQQTEGQPFALMIEGSQIDWCGHANDIACAVHEMADFAAAIEVVKAFQAEHPNTLLVITADHSTGGLTLGQGGEYAWYSERVMGIQNSLAFLTEQLLGMPREQWREYLQPRLNLDFSDDDWQQLIEAELPESERARDKQYALGAVLVPLISKHTRTGWTTTGHTAVDVPVLAEGLYGEQLRGYQDHTDIAKVLLNIVK</sequence>
<protein>
    <submittedName>
        <fullName evidence="3">Alkaline phosphatase</fullName>
    </submittedName>
</protein>
<comment type="caution">
    <text evidence="3">The sequence shown here is derived from an EMBL/GenBank/DDBJ whole genome shotgun (WGS) entry which is preliminary data.</text>
</comment>
<proteinExistence type="predicted"/>
<keyword evidence="2" id="KW-0479">Metal-binding</keyword>
<dbReference type="GO" id="GO:0046872">
    <property type="term" value="F:metal ion binding"/>
    <property type="evidence" value="ECO:0007669"/>
    <property type="project" value="UniProtKB-KW"/>
</dbReference>
<keyword evidence="2" id="KW-0862">Zinc</keyword>
<dbReference type="InterPro" id="IPR017850">
    <property type="entry name" value="Alkaline_phosphatase_core_sf"/>
</dbReference>
<comment type="cofactor">
    <cofactor evidence="2">
        <name>Zn(2+)</name>
        <dbReference type="ChEBI" id="CHEBI:29105"/>
    </cofactor>
    <text evidence="2">Binds 2 Zn(2+) ions.</text>
</comment>
<feature type="binding site" evidence="2">
    <location>
        <position position="167"/>
    </location>
    <ligand>
        <name>Zn(2+)</name>
        <dbReference type="ChEBI" id="CHEBI:29105"/>
        <label>2</label>
    </ligand>
</feature>
<feature type="binding site" evidence="2">
    <location>
        <position position="18"/>
    </location>
    <ligand>
        <name>Mg(2+)</name>
        <dbReference type="ChEBI" id="CHEBI:18420"/>
    </ligand>
</feature>
<feature type="binding site" evidence="2">
    <location>
        <position position="65"/>
    </location>
    <ligand>
        <name>Zn(2+)</name>
        <dbReference type="ChEBI" id="CHEBI:29105"/>
        <label>2</label>
    </ligand>
</feature>
<reference evidence="3 4" key="1">
    <citation type="submission" date="2018-03" db="EMBL/GenBank/DDBJ databases">
        <title>Cross-interface Injection: A General Nanoliter Liquid Handling Method Applied to Single Cells Genome Amplification Automated Nanoliter Liquid Handling Applied to Single Cell Multiple Displacement Amplification.</title>
        <authorList>
            <person name="Yun J."/>
            <person name="Xu P."/>
            <person name="Xu J."/>
            <person name="Dai X."/>
            <person name="Wang Y."/>
            <person name="Zheng X."/>
            <person name="Cao C."/>
            <person name="Yi Q."/>
            <person name="Zhu Y."/>
            <person name="Wang L."/>
            <person name="Dong Z."/>
            <person name="Huang Y."/>
            <person name="Huang L."/>
            <person name="Du W."/>
        </authorList>
    </citation>
    <scope>NUCLEOTIDE SEQUENCE [LARGE SCALE GENOMIC DNA]</scope>
    <source>
        <strain evidence="3 4">A9-4</strain>
    </source>
</reference>
<feature type="binding site" evidence="2">
    <location>
        <position position="23"/>
    </location>
    <ligand>
        <name>Zn(2+)</name>
        <dbReference type="ChEBI" id="CHEBI:29105"/>
        <label>2</label>
    </ligand>
</feature>
<dbReference type="GO" id="GO:0004035">
    <property type="term" value="F:alkaline phosphatase activity"/>
    <property type="evidence" value="ECO:0007669"/>
    <property type="project" value="TreeGrafter"/>
</dbReference>
<evidence type="ECO:0000256" key="2">
    <source>
        <dbReference type="PIRSR" id="PIRSR601952-2"/>
    </source>
</evidence>
<dbReference type="Pfam" id="PF00245">
    <property type="entry name" value="Alk_phosphatase"/>
    <property type="match status" value="1"/>
</dbReference>
<accession>A0A6N4DBD6</accession>
<evidence type="ECO:0000256" key="1">
    <source>
        <dbReference type="ARBA" id="ARBA00022553"/>
    </source>
</evidence>
<feature type="binding site" evidence="2">
    <location>
        <position position="66"/>
    </location>
    <ligand>
        <name>Zn(2+)</name>
        <dbReference type="ChEBI" id="CHEBI:29105"/>
        <label>2</label>
    </ligand>
</feature>
<feature type="binding site" evidence="2">
    <location>
        <position position="27"/>
    </location>
    <ligand>
        <name>Zn(2+)</name>
        <dbReference type="ChEBI" id="CHEBI:29105"/>
        <label>2</label>
    </ligand>
</feature>
<dbReference type="Proteomes" id="UP000241514">
    <property type="component" value="Unassembled WGS sequence"/>
</dbReference>
<dbReference type="PANTHER" id="PTHR11596">
    <property type="entry name" value="ALKALINE PHOSPHATASE"/>
    <property type="match status" value="1"/>
</dbReference>
<dbReference type="Gene3D" id="1.10.60.40">
    <property type="match status" value="1"/>
</dbReference>
<dbReference type="PANTHER" id="PTHR11596:SF5">
    <property type="entry name" value="ALKALINE PHOSPHATASE"/>
    <property type="match status" value="1"/>
</dbReference>
<evidence type="ECO:0000313" key="4">
    <source>
        <dbReference type="Proteomes" id="UP000241514"/>
    </source>
</evidence>
<evidence type="ECO:0000313" key="3">
    <source>
        <dbReference type="EMBL" id="PTB88360.1"/>
    </source>
</evidence>
<organism evidence="3 4">
    <name type="scientific">Pseudidiomarina aestuarii</name>
    <dbReference type="NCBI Taxonomy" id="624146"/>
    <lineage>
        <taxon>Bacteria</taxon>
        <taxon>Pseudomonadati</taxon>
        <taxon>Pseudomonadota</taxon>
        <taxon>Gammaproteobacteria</taxon>
        <taxon>Alteromonadales</taxon>
        <taxon>Idiomarinaceae</taxon>
        <taxon>Pseudidiomarina</taxon>
    </lineage>
</organism>
<gene>
    <name evidence="3" type="ORF">C9928_06475</name>
</gene>
<feature type="non-terminal residue" evidence="3">
    <location>
        <position position="1"/>
    </location>
</feature>
<dbReference type="EMBL" id="PYVG01000071">
    <property type="protein sequence ID" value="PTB88360.1"/>
    <property type="molecule type" value="Genomic_DNA"/>
</dbReference>
<comment type="cofactor">
    <cofactor evidence="2">
        <name>Mg(2+)</name>
        <dbReference type="ChEBI" id="CHEBI:18420"/>
    </cofactor>
    <text evidence="2">Binds 1 Mg(2+) ion.</text>
</comment>
<dbReference type="AlphaFoldDB" id="A0A6N4DBD6"/>
<dbReference type="InterPro" id="IPR001952">
    <property type="entry name" value="Alkaline_phosphatase"/>
</dbReference>
<keyword evidence="2" id="KW-0460">Magnesium</keyword>
<dbReference type="SUPFAM" id="SSF53649">
    <property type="entry name" value="Alkaline phosphatase-like"/>
    <property type="match status" value="1"/>
</dbReference>
<dbReference type="Gene3D" id="3.40.720.10">
    <property type="entry name" value="Alkaline Phosphatase, subunit A"/>
    <property type="match status" value="1"/>
</dbReference>